<keyword evidence="4 7" id="KW-1133">Transmembrane helix</keyword>
<keyword evidence="3 7" id="KW-0812">Transmembrane</keyword>
<dbReference type="PANTHER" id="PTHR36115">
    <property type="entry name" value="PROLINE-RICH ANTIGEN HOMOLOG-RELATED"/>
    <property type="match status" value="1"/>
</dbReference>
<name>Q73YJ5_MYCPA</name>
<proteinExistence type="predicted"/>
<feature type="region of interest" description="Disordered" evidence="6">
    <location>
        <begin position="21"/>
        <end position="56"/>
    </location>
</feature>
<keyword evidence="10" id="KW-1185">Reference proteome</keyword>
<dbReference type="eggNOG" id="COG1714">
    <property type="taxonomic scope" value="Bacteria"/>
</dbReference>
<keyword evidence="2" id="KW-1003">Cell membrane</keyword>
<evidence type="ECO:0000256" key="1">
    <source>
        <dbReference type="ARBA" id="ARBA00004651"/>
    </source>
</evidence>
<dbReference type="KEGG" id="mpa:MAP_1961c"/>
<evidence type="ECO:0000256" key="4">
    <source>
        <dbReference type="ARBA" id="ARBA00022989"/>
    </source>
</evidence>
<dbReference type="PANTHER" id="PTHR36115:SF6">
    <property type="entry name" value="PROLINE-RICH ANTIGEN HOMOLOG"/>
    <property type="match status" value="1"/>
</dbReference>
<evidence type="ECO:0000256" key="7">
    <source>
        <dbReference type="SAM" id="Phobius"/>
    </source>
</evidence>
<evidence type="ECO:0000259" key="8">
    <source>
        <dbReference type="Pfam" id="PF06271"/>
    </source>
</evidence>
<accession>Q73YJ5</accession>
<dbReference type="EMBL" id="AE016958">
    <property type="protein sequence ID" value="AAS04278.1"/>
    <property type="molecule type" value="Genomic_DNA"/>
</dbReference>
<evidence type="ECO:0000313" key="9">
    <source>
        <dbReference type="EMBL" id="AAS04278.1"/>
    </source>
</evidence>
<dbReference type="InterPro" id="IPR051791">
    <property type="entry name" value="Pra-immunoreactive"/>
</dbReference>
<sequence>MWGHGSQDRIFSVRAAHRLPVPPVPDRRAPRRRSGAMTPESRSAYPGENLGLPQRGPSSLAPMGPRLGALMIDWLISYGLAALAMRLGWFSASALATAVLVIWFVLGVVSVRLFGFTPGQLVLRLQVVTVDGRGLVGTGRAVVRGVLVGTVVPALFTDWDGRGLQDRLTATAVVRR</sequence>
<reference evidence="9 10" key="1">
    <citation type="journal article" date="2005" name="Proc. Natl. Acad. Sci. U.S.A.">
        <title>The complete genome sequence of Mycobacterium avium subspecies paratuberculosis.</title>
        <authorList>
            <person name="Li L."/>
            <person name="Bannantine J.P."/>
            <person name="Zhang Q."/>
            <person name="Amonsin A."/>
            <person name="May B.J."/>
            <person name="Alt D."/>
            <person name="Banerji N."/>
            <person name="Kanjilal S."/>
            <person name="Kapur V."/>
        </authorList>
    </citation>
    <scope>NUCLEOTIDE SEQUENCE [LARGE SCALE GENOMIC DNA]</scope>
    <source>
        <strain evidence="10">ATCC BAA-968 / K-10</strain>
    </source>
</reference>
<evidence type="ECO:0000256" key="2">
    <source>
        <dbReference type="ARBA" id="ARBA00022475"/>
    </source>
</evidence>
<keyword evidence="5 7" id="KW-0472">Membrane</keyword>
<evidence type="ECO:0000256" key="6">
    <source>
        <dbReference type="SAM" id="MobiDB-lite"/>
    </source>
</evidence>
<dbReference type="PIRSF" id="PIRSF021697">
    <property type="entry name" value="UCP021697"/>
    <property type="match status" value="1"/>
</dbReference>
<dbReference type="STRING" id="262316.MAP_1961c"/>
<organism evidence="9 10">
    <name type="scientific">Mycolicibacterium paratuberculosis (strain ATCC BAA-968 / K-10)</name>
    <name type="common">Mycobacterium paratuberculosis</name>
    <dbReference type="NCBI Taxonomy" id="262316"/>
    <lineage>
        <taxon>Bacteria</taxon>
        <taxon>Bacillati</taxon>
        <taxon>Actinomycetota</taxon>
        <taxon>Actinomycetes</taxon>
        <taxon>Mycobacteriales</taxon>
        <taxon>Mycobacteriaceae</taxon>
        <taxon>Mycobacterium</taxon>
        <taxon>Mycobacterium avium complex (MAC)</taxon>
    </lineage>
</organism>
<dbReference type="InterPro" id="IPR010432">
    <property type="entry name" value="RDD"/>
</dbReference>
<dbReference type="InterPro" id="IPR016795">
    <property type="entry name" value="UCP021697"/>
</dbReference>
<comment type="subcellular location">
    <subcellularLocation>
        <location evidence="1">Cell membrane</location>
        <topology evidence="1">Multi-pass membrane protein</topology>
    </subcellularLocation>
</comment>
<dbReference type="HOGENOM" id="CLU_110186_0_0_11"/>
<evidence type="ECO:0000313" key="10">
    <source>
        <dbReference type="Proteomes" id="UP000000580"/>
    </source>
</evidence>
<dbReference type="AlphaFoldDB" id="Q73YJ5"/>
<evidence type="ECO:0000256" key="3">
    <source>
        <dbReference type="ARBA" id="ARBA00022692"/>
    </source>
</evidence>
<feature type="domain" description="RDD" evidence="8">
    <location>
        <begin position="61"/>
        <end position="150"/>
    </location>
</feature>
<feature type="transmembrane region" description="Helical" evidence="7">
    <location>
        <begin position="67"/>
        <end position="89"/>
    </location>
</feature>
<protein>
    <recommendedName>
        <fullName evidence="8">RDD domain-containing protein</fullName>
    </recommendedName>
</protein>
<dbReference type="Proteomes" id="UP000000580">
    <property type="component" value="Chromosome"/>
</dbReference>
<dbReference type="GO" id="GO:0005886">
    <property type="term" value="C:plasma membrane"/>
    <property type="evidence" value="ECO:0007669"/>
    <property type="project" value="UniProtKB-SubCell"/>
</dbReference>
<dbReference type="Pfam" id="PF06271">
    <property type="entry name" value="RDD"/>
    <property type="match status" value="1"/>
</dbReference>
<evidence type="ECO:0000256" key="5">
    <source>
        <dbReference type="ARBA" id="ARBA00023136"/>
    </source>
</evidence>
<feature type="transmembrane region" description="Helical" evidence="7">
    <location>
        <begin position="95"/>
        <end position="115"/>
    </location>
</feature>
<gene>
    <name evidence="9" type="ordered locus">MAP_1961c</name>
</gene>